<dbReference type="PANTHER" id="PTHR47637:SF1">
    <property type="entry name" value="CHAPERONE SURA"/>
    <property type="match status" value="1"/>
</dbReference>
<feature type="chain" id="PRO_5007776562" description="Parvulin-like PPIase" evidence="10">
    <location>
        <begin position="33"/>
        <end position="415"/>
    </location>
</feature>
<dbReference type="AlphaFoldDB" id="A0A0L6CS06"/>
<gene>
    <name evidence="12" type="primary">surA</name>
    <name evidence="12" type="ORF">ROTO_29930</name>
</gene>
<evidence type="ECO:0000256" key="6">
    <source>
        <dbReference type="ARBA" id="ARBA00023235"/>
    </source>
</evidence>
<keyword evidence="2 10" id="KW-0732">Signal</keyword>
<protein>
    <recommendedName>
        <fullName evidence="1">Parvulin-like PPIase</fullName>
    </recommendedName>
    <alternativeName>
        <fullName evidence="7">Peptidyl-prolyl cis-trans isomerase plp</fullName>
    </alternativeName>
    <alternativeName>
        <fullName evidence="8">Rotamase plp</fullName>
    </alternativeName>
</protein>
<dbReference type="InterPro" id="IPR015391">
    <property type="entry name" value="SurA_N"/>
</dbReference>
<name>A0A0L6CS06_9RHOB</name>
<evidence type="ECO:0000313" key="13">
    <source>
        <dbReference type="Proteomes" id="UP000037046"/>
    </source>
</evidence>
<accession>A0A0L6CS06</accession>
<dbReference type="Proteomes" id="UP000037046">
    <property type="component" value="Unassembled WGS sequence"/>
</dbReference>
<evidence type="ECO:0000256" key="7">
    <source>
        <dbReference type="ARBA" id="ARBA00030642"/>
    </source>
</evidence>
<evidence type="ECO:0000256" key="10">
    <source>
        <dbReference type="SAM" id="SignalP"/>
    </source>
</evidence>
<dbReference type="Pfam" id="PF09312">
    <property type="entry name" value="SurA_N"/>
    <property type="match status" value="1"/>
</dbReference>
<comment type="caution">
    <text evidence="12">The sequence shown here is derived from an EMBL/GenBank/DDBJ whole genome shotgun (WGS) entry which is preliminary data.</text>
</comment>
<evidence type="ECO:0000256" key="2">
    <source>
        <dbReference type="ARBA" id="ARBA00022729"/>
    </source>
</evidence>
<dbReference type="PROSITE" id="PS50198">
    <property type="entry name" value="PPIC_PPIASE_2"/>
    <property type="match status" value="1"/>
</dbReference>
<evidence type="ECO:0000259" key="11">
    <source>
        <dbReference type="PROSITE" id="PS50198"/>
    </source>
</evidence>
<dbReference type="InterPro" id="IPR050280">
    <property type="entry name" value="OMP_Chaperone_SurA"/>
</dbReference>
<dbReference type="STRING" id="74031.SAMN04488077_11317"/>
<evidence type="ECO:0000256" key="3">
    <source>
        <dbReference type="ARBA" id="ARBA00022764"/>
    </source>
</evidence>
<dbReference type="InterPro" id="IPR000297">
    <property type="entry name" value="PPIase_PpiC"/>
</dbReference>
<dbReference type="PANTHER" id="PTHR47637">
    <property type="entry name" value="CHAPERONE SURA"/>
    <property type="match status" value="1"/>
</dbReference>
<evidence type="ECO:0000256" key="5">
    <source>
        <dbReference type="ARBA" id="ARBA00023186"/>
    </source>
</evidence>
<evidence type="ECO:0000256" key="4">
    <source>
        <dbReference type="ARBA" id="ARBA00023110"/>
    </source>
</evidence>
<dbReference type="SUPFAM" id="SSF109998">
    <property type="entry name" value="Triger factor/SurA peptide-binding domain-like"/>
    <property type="match status" value="1"/>
</dbReference>
<dbReference type="SUPFAM" id="SSF54534">
    <property type="entry name" value="FKBP-like"/>
    <property type="match status" value="1"/>
</dbReference>
<dbReference type="InterPro" id="IPR046357">
    <property type="entry name" value="PPIase_dom_sf"/>
</dbReference>
<feature type="signal peptide" evidence="10">
    <location>
        <begin position="1"/>
        <end position="32"/>
    </location>
</feature>
<keyword evidence="3" id="KW-0574">Periplasm</keyword>
<proteinExistence type="predicted"/>
<keyword evidence="13" id="KW-1185">Reference proteome</keyword>
<dbReference type="Gene3D" id="1.10.4030.10">
    <property type="entry name" value="Porin chaperone SurA, peptide-binding domain"/>
    <property type="match status" value="1"/>
</dbReference>
<evidence type="ECO:0000313" key="12">
    <source>
        <dbReference type="EMBL" id="KNX40486.1"/>
    </source>
</evidence>
<evidence type="ECO:0000256" key="8">
    <source>
        <dbReference type="ARBA" id="ARBA00031484"/>
    </source>
</evidence>
<dbReference type="GO" id="GO:0003755">
    <property type="term" value="F:peptidyl-prolyl cis-trans isomerase activity"/>
    <property type="evidence" value="ECO:0007669"/>
    <property type="project" value="UniProtKB-KW"/>
</dbReference>
<dbReference type="InterPro" id="IPR027304">
    <property type="entry name" value="Trigger_fact/SurA_dom_sf"/>
</dbReference>
<evidence type="ECO:0000256" key="1">
    <source>
        <dbReference type="ARBA" id="ARBA00018370"/>
    </source>
</evidence>
<feature type="domain" description="PpiC" evidence="11">
    <location>
        <begin position="171"/>
        <end position="268"/>
    </location>
</feature>
<dbReference type="RefSeq" id="WP_162838264.1">
    <property type="nucleotide sequence ID" value="NZ_CP118494.1"/>
</dbReference>
<dbReference type="Pfam" id="PF00639">
    <property type="entry name" value="Rotamase"/>
    <property type="match status" value="1"/>
</dbReference>
<evidence type="ECO:0000256" key="9">
    <source>
        <dbReference type="PROSITE-ProRule" id="PRU00278"/>
    </source>
</evidence>
<dbReference type="PATRIC" id="fig|74031.6.peg.3052"/>
<dbReference type="EMBL" id="LGVV01000051">
    <property type="protein sequence ID" value="KNX40486.1"/>
    <property type="molecule type" value="Genomic_DNA"/>
</dbReference>
<keyword evidence="6 9" id="KW-0413">Isomerase</keyword>
<keyword evidence="4 9" id="KW-0697">Rotamase</keyword>
<dbReference type="Gene3D" id="3.10.50.40">
    <property type="match status" value="1"/>
</dbReference>
<reference evidence="13" key="1">
    <citation type="submission" date="2015-07" db="EMBL/GenBank/DDBJ databases">
        <title>Draft Genome Sequence of Roseovarius tolerans EL-164, a producer of N-Acylated Alanine Methyl Esters (NAMEs).</title>
        <authorList>
            <person name="Voget S."/>
            <person name="Bruns H."/>
            <person name="Wagner-Doebler I."/>
            <person name="Schulz S."/>
            <person name="Daniel R."/>
        </authorList>
    </citation>
    <scope>NUCLEOTIDE SEQUENCE [LARGE SCALE GENOMIC DNA]</scope>
    <source>
        <strain evidence="13">EL-164</strain>
    </source>
</reference>
<sequence length="415" mass="44961">MTPSLRRIPALVASLLLAALMGAALPSGPALAQNLFAPVIFVNDQAITRYEIQQRARMLTLFRAPGDPQQLAREQLIEERIKLDAATGAGLTLDDDAVRSGMAEFATRANMDAEQMITALGQSGVSEESFREFVRAGITWREFTRARFASRVSVSEDDLERATRTLTGGSSVRVLLSEIILPISSIEQAEAQQSLAARIATADTEGAFAAFARQHSAAGSAGRGGRMNWTQVSDLPPALRRIVLGLAPGEVSDPLPIEGALALFFMRDIEETSVSPREFSAIEYAAYYIPGGRSEEALQRAARVRAEVDTCDDLYGVAQGQPPEVLERGAKAPEEIPADIASELARLDPGESSANVTRSNGQTLVFLMLCGRTPKLDGEQPTVEDLSNFIRNQRIESFANGFLEQLRAEARIVEQ</sequence>
<organism evidence="12 13">
    <name type="scientific">Roseovarius tolerans</name>
    <dbReference type="NCBI Taxonomy" id="74031"/>
    <lineage>
        <taxon>Bacteria</taxon>
        <taxon>Pseudomonadati</taxon>
        <taxon>Pseudomonadota</taxon>
        <taxon>Alphaproteobacteria</taxon>
        <taxon>Rhodobacterales</taxon>
        <taxon>Roseobacteraceae</taxon>
        <taxon>Roseovarius</taxon>
    </lineage>
</organism>
<keyword evidence="5" id="KW-0143">Chaperone</keyword>